<dbReference type="EMBL" id="JAHLQT010039790">
    <property type="protein sequence ID" value="KAG7156158.1"/>
    <property type="molecule type" value="Genomic_DNA"/>
</dbReference>
<feature type="compositionally biased region" description="Basic and acidic residues" evidence="1">
    <location>
        <begin position="7"/>
        <end position="30"/>
    </location>
</feature>
<feature type="region of interest" description="Disordered" evidence="1">
    <location>
        <begin position="1"/>
        <end position="53"/>
    </location>
</feature>
<accession>A0A8J5MLR4</accession>
<dbReference type="Proteomes" id="UP000747542">
    <property type="component" value="Unassembled WGS sequence"/>
</dbReference>
<evidence type="ECO:0000313" key="2">
    <source>
        <dbReference type="EMBL" id="KAG7156158.1"/>
    </source>
</evidence>
<sequence length="53" mass="5942">MLVADGGEIKIERDREVREGDRGERDRESGPGRYRGQGEIQKRPGGDMGQGER</sequence>
<proteinExistence type="predicted"/>
<dbReference type="AlphaFoldDB" id="A0A8J5MLR4"/>
<reference evidence="2" key="1">
    <citation type="journal article" date="2021" name="Sci. Adv.">
        <title>The American lobster genome reveals insights on longevity, neural, and immune adaptations.</title>
        <authorList>
            <person name="Polinski J.M."/>
            <person name="Zimin A.V."/>
            <person name="Clark K.F."/>
            <person name="Kohn A.B."/>
            <person name="Sadowski N."/>
            <person name="Timp W."/>
            <person name="Ptitsyn A."/>
            <person name="Khanna P."/>
            <person name="Romanova D.Y."/>
            <person name="Williams P."/>
            <person name="Greenwood S.J."/>
            <person name="Moroz L.L."/>
            <person name="Walt D.R."/>
            <person name="Bodnar A.G."/>
        </authorList>
    </citation>
    <scope>NUCLEOTIDE SEQUENCE</scope>
    <source>
        <strain evidence="2">GMGI-L3</strain>
    </source>
</reference>
<protein>
    <submittedName>
        <fullName evidence="2">Uncharacterized protein</fullName>
    </submittedName>
</protein>
<evidence type="ECO:0000313" key="3">
    <source>
        <dbReference type="Proteomes" id="UP000747542"/>
    </source>
</evidence>
<feature type="compositionally biased region" description="Basic and acidic residues" evidence="1">
    <location>
        <begin position="40"/>
        <end position="53"/>
    </location>
</feature>
<gene>
    <name evidence="2" type="ORF">Hamer_G025615</name>
</gene>
<comment type="caution">
    <text evidence="2">The sequence shown here is derived from an EMBL/GenBank/DDBJ whole genome shotgun (WGS) entry which is preliminary data.</text>
</comment>
<name>A0A8J5MLR4_HOMAM</name>
<keyword evidence="3" id="KW-1185">Reference proteome</keyword>
<evidence type="ECO:0000256" key="1">
    <source>
        <dbReference type="SAM" id="MobiDB-lite"/>
    </source>
</evidence>
<organism evidence="2 3">
    <name type="scientific">Homarus americanus</name>
    <name type="common">American lobster</name>
    <dbReference type="NCBI Taxonomy" id="6706"/>
    <lineage>
        <taxon>Eukaryota</taxon>
        <taxon>Metazoa</taxon>
        <taxon>Ecdysozoa</taxon>
        <taxon>Arthropoda</taxon>
        <taxon>Crustacea</taxon>
        <taxon>Multicrustacea</taxon>
        <taxon>Malacostraca</taxon>
        <taxon>Eumalacostraca</taxon>
        <taxon>Eucarida</taxon>
        <taxon>Decapoda</taxon>
        <taxon>Pleocyemata</taxon>
        <taxon>Astacidea</taxon>
        <taxon>Nephropoidea</taxon>
        <taxon>Nephropidae</taxon>
        <taxon>Homarus</taxon>
    </lineage>
</organism>